<evidence type="ECO:0000313" key="3">
    <source>
        <dbReference type="Proteomes" id="UP000276133"/>
    </source>
</evidence>
<reference evidence="2 3" key="1">
    <citation type="journal article" date="2018" name="Sci. Rep.">
        <title>Genomic signatures of local adaptation to the degree of environmental predictability in rotifers.</title>
        <authorList>
            <person name="Franch-Gras L."/>
            <person name="Hahn C."/>
            <person name="Garcia-Roger E.M."/>
            <person name="Carmona M.J."/>
            <person name="Serra M."/>
            <person name="Gomez A."/>
        </authorList>
    </citation>
    <scope>NUCLEOTIDE SEQUENCE [LARGE SCALE GENOMIC DNA]</scope>
    <source>
        <strain evidence="2">HYR1</strain>
    </source>
</reference>
<dbReference type="Proteomes" id="UP000276133">
    <property type="component" value="Unassembled WGS sequence"/>
</dbReference>
<protein>
    <submittedName>
        <fullName evidence="2">Uncharacterized protein</fullName>
    </submittedName>
</protein>
<comment type="caution">
    <text evidence="2">The sequence shown here is derived from an EMBL/GenBank/DDBJ whole genome shotgun (WGS) entry which is preliminary data.</text>
</comment>
<keyword evidence="1" id="KW-0812">Transmembrane</keyword>
<evidence type="ECO:0000313" key="2">
    <source>
        <dbReference type="EMBL" id="RNA34996.1"/>
    </source>
</evidence>
<organism evidence="2 3">
    <name type="scientific">Brachionus plicatilis</name>
    <name type="common">Marine rotifer</name>
    <name type="synonym">Brachionus muelleri</name>
    <dbReference type="NCBI Taxonomy" id="10195"/>
    <lineage>
        <taxon>Eukaryota</taxon>
        <taxon>Metazoa</taxon>
        <taxon>Spiralia</taxon>
        <taxon>Gnathifera</taxon>
        <taxon>Rotifera</taxon>
        <taxon>Eurotatoria</taxon>
        <taxon>Monogononta</taxon>
        <taxon>Pseudotrocha</taxon>
        <taxon>Ploima</taxon>
        <taxon>Brachionidae</taxon>
        <taxon>Brachionus</taxon>
    </lineage>
</organism>
<keyword evidence="3" id="KW-1185">Reference proteome</keyword>
<keyword evidence="1" id="KW-0472">Membrane</keyword>
<dbReference type="AlphaFoldDB" id="A0A3M7SGW5"/>
<dbReference type="EMBL" id="REGN01001388">
    <property type="protein sequence ID" value="RNA34996.1"/>
    <property type="molecule type" value="Genomic_DNA"/>
</dbReference>
<accession>A0A3M7SGW5</accession>
<evidence type="ECO:0000256" key="1">
    <source>
        <dbReference type="SAM" id="Phobius"/>
    </source>
</evidence>
<gene>
    <name evidence="2" type="ORF">BpHYR1_006759</name>
</gene>
<keyword evidence="1" id="KW-1133">Transmembrane helix</keyword>
<feature type="transmembrane region" description="Helical" evidence="1">
    <location>
        <begin position="82"/>
        <end position="103"/>
    </location>
</feature>
<name>A0A3M7SGW5_BRAPC</name>
<proteinExistence type="predicted"/>
<sequence length="164" mass="18546">MPKKLMNSFVNKRPMLNFATFKLSIFNNINLIKQKIGLLSEKSGGVVVLDIDSFERTIRYKPSFIQITTACAFLDFGGHVRFSVLIGLHGMGTSLLINLIVSFNKRVFFILQKSVKSKLIFPRVGQNLGLDFHFNNLNLNLAAKKTSWNGNPSVRIIIRNETQT</sequence>